<evidence type="ECO:0000313" key="2">
    <source>
        <dbReference type="Proteomes" id="UP001196413"/>
    </source>
</evidence>
<proteinExistence type="predicted"/>
<dbReference type="AlphaFoldDB" id="A0AAD5N5B8"/>
<comment type="caution">
    <text evidence="1">The sequence shown here is derived from an EMBL/GenBank/DDBJ whole genome shotgun (WGS) entry which is preliminary data.</text>
</comment>
<protein>
    <submittedName>
        <fullName evidence="1">Uncharacterized protein</fullName>
    </submittedName>
</protein>
<reference evidence="1" key="1">
    <citation type="submission" date="2021-06" db="EMBL/GenBank/DDBJ databases">
        <title>Parelaphostrongylus tenuis whole genome reference sequence.</title>
        <authorList>
            <person name="Garwood T.J."/>
            <person name="Larsen P.A."/>
            <person name="Fountain-Jones N.M."/>
            <person name="Garbe J.R."/>
            <person name="Macchietto M.G."/>
            <person name="Kania S.A."/>
            <person name="Gerhold R.W."/>
            <person name="Richards J.E."/>
            <person name="Wolf T.M."/>
        </authorList>
    </citation>
    <scope>NUCLEOTIDE SEQUENCE</scope>
    <source>
        <strain evidence="1">MNPRO001-30</strain>
        <tissue evidence="1">Meninges</tissue>
    </source>
</reference>
<gene>
    <name evidence="1" type="ORF">KIN20_016481</name>
</gene>
<name>A0AAD5N5B8_PARTN</name>
<dbReference type="EMBL" id="JAHQIW010003307">
    <property type="protein sequence ID" value="KAJ1358154.1"/>
    <property type="molecule type" value="Genomic_DNA"/>
</dbReference>
<sequence>MRKNRLMTPLGGCIFEAHLTAHTGLSAMPSKQIHSFLYEEIRSKIISETTIPKNGSDGGHMIANMKLETKFK</sequence>
<dbReference type="Proteomes" id="UP001196413">
    <property type="component" value="Unassembled WGS sequence"/>
</dbReference>
<evidence type="ECO:0000313" key="1">
    <source>
        <dbReference type="EMBL" id="KAJ1358154.1"/>
    </source>
</evidence>
<keyword evidence="2" id="KW-1185">Reference proteome</keyword>
<accession>A0AAD5N5B8</accession>
<organism evidence="1 2">
    <name type="scientific">Parelaphostrongylus tenuis</name>
    <name type="common">Meningeal worm</name>
    <dbReference type="NCBI Taxonomy" id="148309"/>
    <lineage>
        <taxon>Eukaryota</taxon>
        <taxon>Metazoa</taxon>
        <taxon>Ecdysozoa</taxon>
        <taxon>Nematoda</taxon>
        <taxon>Chromadorea</taxon>
        <taxon>Rhabditida</taxon>
        <taxon>Rhabditina</taxon>
        <taxon>Rhabditomorpha</taxon>
        <taxon>Strongyloidea</taxon>
        <taxon>Metastrongylidae</taxon>
        <taxon>Parelaphostrongylus</taxon>
    </lineage>
</organism>